<dbReference type="InterPro" id="IPR053926">
    <property type="entry name" value="RecX_HTH_1st"/>
</dbReference>
<reference evidence="10 11" key="1">
    <citation type="submission" date="2017-05" db="EMBL/GenBank/DDBJ databases">
        <title>Vagococcus spp. assemblies.</title>
        <authorList>
            <person name="Gulvik C.A."/>
        </authorList>
    </citation>
    <scope>NUCLEOTIDE SEQUENCE [LARGE SCALE GENOMIC DNA]</scope>
    <source>
        <strain evidence="10 11">SS1995</strain>
    </source>
</reference>
<proteinExistence type="inferred from homology"/>
<dbReference type="EMBL" id="NGJS01000004">
    <property type="protein sequence ID" value="RST99582.1"/>
    <property type="molecule type" value="Genomic_DNA"/>
</dbReference>
<feature type="domain" description="RecX second three-helical" evidence="7">
    <location>
        <begin position="106"/>
        <end position="147"/>
    </location>
</feature>
<dbReference type="InterPro" id="IPR036388">
    <property type="entry name" value="WH-like_DNA-bd_sf"/>
</dbReference>
<evidence type="ECO:0000256" key="3">
    <source>
        <dbReference type="ARBA" id="ARBA00009695"/>
    </source>
</evidence>
<evidence type="ECO:0000259" key="8">
    <source>
        <dbReference type="Pfam" id="PF21981"/>
    </source>
</evidence>
<dbReference type="GO" id="GO:0006282">
    <property type="term" value="P:regulation of DNA repair"/>
    <property type="evidence" value="ECO:0007669"/>
    <property type="project" value="UniProtKB-UniRule"/>
</dbReference>
<dbReference type="AlphaFoldDB" id="A0A429ZZV1"/>
<gene>
    <name evidence="6" type="primary">recX</name>
    <name evidence="10" type="ORF">CBF37_04440</name>
</gene>
<keyword evidence="5 6" id="KW-0963">Cytoplasm</keyword>
<dbReference type="InterPro" id="IPR003783">
    <property type="entry name" value="Regulatory_RecX"/>
</dbReference>
<dbReference type="Pfam" id="PF02631">
    <property type="entry name" value="RecX_HTH2"/>
    <property type="match status" value="1"/>
</dbReference>
<feature type="domain" description="RecX third three-helical" evidence="8">
    <location>
        <begin position="214"/>
        <end position="257"/>
    </location>
</feature>
<dbReference type="GO" id="GO:0005737">
    <property type="term" value="C:cytoplasm"/>
    <property type="evidence" value="ECO:0007669"/>
    <property type="project" value="UniProtKB-SubCell"/>
</dbReference>
<evidence type="ECO:0000256" key="1">
    <source>
        <dbReference type="ARBA" id="ARBA00003529"/>
    </source>
</evidence>
<name>A0A429ZZV1_9ENTE</name>
<evidence type="ECO:0000313" key="10">
    <source>
        <dbReference type="EMBL" id="RST99582.1"/>
    </source>
</evidence>
<comment type="subcellular location">
    <subcellularLocation>
        <location evidence="2 6">Cytoplasm</location>
    </subcellularLocation>
</comment>
<comment type="similarity">
    <text evidence="3 6">Belongs to the RecX family.</text>
</comment>
<dbReference type="NCBIfam" id="NF010733">
    <property type="entry name" value="PRK14135.1"/>
    <property type="match status" value="1"/>
</dbReference>
<feature type="domain" description="RecX third three-helical" evidence="8">
    <location>
        <begin position="153"/>
        <end position="200"/>
    </location>
</feature>
<dbReference type="Gene3D" id="1.10.10.10">
    <property type="entry name" value="Winged helix-like DNA-binding domain superfamily/Winged helix DNA-binding domain"/>
    <property type="match status" value="4"/>
</dbReference>
<organism evidence="10 11">
    <name type="scientific">Vagococcus vulneris</name>
    <dbReference type="NCBI Taxonomy" id="1977869"/>
    <lineage>
        <taxon>Bacteria</taxon>
        <taxon>Bacillati</taxon>
        <taxon>Bacillota</taxon>
        <taxon>Bacilli</taxon>
        <taxon>Lactobacillales</taxon>
        <taxon>Enterococcaceae</taxon>
        <taxon>Vagococcus</taxon>
    </lineage>
</organism>
<comment type="caution">
    <text evidence="10">The sequence shown here is derived from an EMBL/GenBank/DDBJ whole genome shotgun (WGS) entry which is preliminary data.</text>
</comment>
<dbReference type="InterPro" id="IPR053925">
    <property type="entry name" value="RecX_HTH_3rd"/>
</dbReference>
<comment type="function">
    <text evidence="1 6">Modulates RecA activity.</text>
</comment>
<accession>A0A429ZZV1</accession>
<evidence type="ECO:0000256" key="6">
    <source>
        <dbReference type="HAMAP-Rule" id="MF_01114"/>
    </source>
</evidence>
<dbReference type="Proteomes" id="UP000287857">
    <property type="component" value="Unassembled WGS sequence"/>
</dbReference>
<evidence type="ECO:0000256" key="2">
    <source>
        <dbReference type="ARBA" id="ARBA00004496"/>
    </source>
</evidence>
<dbReference type="PANTHER" id="PTHR33602:SF1">
    <property type="entry name" value="REGULATORY PROTEIN RECX FAMILY PROTEIN"/>
    <property type="match status" value="1"/>
</dbReference>
<dbReference type="RefSeq" id="WP_125983520.1">
    <property type="nucleotide sequence ID" value="NZ_NGJS01000004.1"/>
</dbReference>
<evidence type="ECO:0000313" key="11">
    <source>
        <dbReference type="Proteomes" id="UP000287857"/>
    </source>
</evidence>
<dbReference type="OrthoDB" id="5421057at2"/>
<feature type="domain" description="RecX first three-helical" evidence="9">
    <location>
        <begin position="61"/>
        <end position="99"/>
    </location>
</feature>
<dbReference type="Pfam" id="PF21982">
    <property type="entry name" value="RecX_HTH1"/>
    <property type="match status" value="1"/>
</dbReference>
<protein>
    <recommendedName>
        <fullName evidence="4 6">Regulatory protein RecX</fullName>
    </recommendedName>
</protein>
<dbReference type="HAMAP" id="MF_01114">
    <property type="entry name" value="RecX"/>
    <property type="match status" value="1"/>
</dbReference>
<dbReference type="InterPro" id="IPR053924">
    <property type="entry name" value="RecX_HTH_2nd"/>
</dbReference>
<dbReference type="Pfam" id="PF21981">
    <property type="entry name" value="RecX_HTH3"/>
    <property type="match status" value="2"/>
</dbReference>
<dbReference type="PANTHER" id="PTHR33602">
    <property type="entry name" value="REGULATORY PROTEIN RECX FAMILY PROTEIN"/>
    <property type="match status" value="1"/>
</dbReference>
<sequence length="266" mass="30947">MEIIALVKKLKGQNYRVRTESGLSFDVSEDAIVRHRLLKGEELNHVAIEAVRQEAAMTVGYQKALYYLNTQLRSEKEVRDYLVRKEIDEGAIPNIIQRLKDLTLINDLLYAESYVRTMIRTSDKGPIVVRQQLKRRGIQKNFIVQALAQYSFDDQTAIAMHVAEKAMRKYVRKSHQEQKDKTRQQLFTKGFEADVIQLVMSELSAEKDTVAESALLKTAGDKLWHKHRKVEGYKRKQKVIASLMQKGFSYDDIQHYLREKELEESE</sequence>
<keyword evidence="11" id="KW-1185">Reference proteome</keyword>
<evidence type="ECO:0000259" key="7">
    <source>
        <dbReference type="Pfam" id="PF02631"/>
    </source>
</evidence>
<evidence type="ECO:0000256" key="4">
    <source>
        <dbReference type="ARBA" id="ARBA00018111"/>
    </source>
</evidence>
<evidence type="ECO:0000256" key="5">
    <source>
        <dbReference type="ARBA" id="ARBA00022490"/>
    </source>
</evidence>
<evidence type="ECO:0000259" key="9">
    <source>
        <dbReference type="Pfam" id="PF21982"/>
    </source>
</evidence>